<feature type="region of interest" description="Disordered" evidence="3">
    <location>
        <begin position="334"/>
        <end position="387"/>
    </location>
</feature>
<evidence type="ECO:0000256" key="2">
    <source>
        <dbReference type="ARBA" id="ARBA00022884"/>
    </source>
</evidence>
<dbReference type="PANTHER" id="PTHR13017">
    <property type="entry name" value="5-FORMYLTETRAHYDROFOLATE CYCLO-LIGASE-RELATED"/>
    <property type="match status" value="1"/>
</dbReference>
<accession>A0A7S1XBX9</accession>
<dbReference type="PANTHER" id="PTHR13017:SF0">
    <property type="entry name" value="METHENYLTETRAHYDROFOLATE SYNTHASE DOMAIN-CONTAINING PROTEIN"/>
    <property type="match status" value="1"/>
</dbReference>
<dbReference type="InterPro" id="IPR002698">
    <property type="entry name" value="FTHF_cligase"/>
</dbReference>
<evidence type="ECO:0000256" key="3">
    <source>
        <dbReference type="SAM" id="MobiDB-lite"/>
    </source>
</evidence>
<dbReference type="GO" id="GO:0005737">
    <property type="term" value="C:cytoplasm"/>
    <property type="evidence" value="ECO:0007669"/>
    <property type="project" value="TreeGrafter"/>
</dbReference>
<dbReference type="Gene3D" id="3.40.50.10420">
    <property type="entry name" value="NagB/RpiA/CoA transferase-like"/>
    <property type="match status" value="1"/>
</dbReference>
<evidence type="ECO:0000256" key="1">
    <source>
        <dbReference type="ARBA" id="ARBA00015518"/>
    </source>
</evidence>
<feature type="compositionally biased region" description="Basic residues" evidence="3">
    <location>
        <begin position="356"/>
        <end position="366"/>
    </location>
</feature>
<gene>
    <name evidence="4" type="ORF">TCHU04912_LOCUS21855</name>
</gene>
<dbReference type="InterPro" id="IPR024185">
    <property type="entry name" value="FTHF_cligase-like_sf"/>
</dbReference>
<organism evidence="4">
    <name type="scientific">Tetraselmis chuii</name>
    <dbReference type="NCBI Taxonomy" id="63592"/>
    <lineage>
        <taxon>Eukaryota</taxon>
        <taxon>Viridiplantae</taxon>
        <taxon>Chlorophyta</taxon>
        <taxon>core chlorophytes</taxon>
        <taxon>Chlorodendrophyceae</taxon>
        <taxon>Chlorodendrales</taxon>
        <taxon>Chlorodendraceae</taxon>
        <taxon>Tetraselmis</taxon>
    </lineage>
</organism>
<keyword evidence="2" id="KW-0694">RNA-binding</keyword>
<dbReference type="AlphaFoldDB" id="A0A7S1XBX9"/>
<sequence length="387" mass="42726">MMSTLVPQSAAVGMLCPACRPKQTARARSVEFGRAANQRGYLAACRAEMQGRRAWPPREETEEERLRKDAQAMQQMQAVSELLDGTSAQPGAWKWAIRQRIWKLLEEKGQAGNPKPIDHRIPNFVGSDAAAARLATQAFFTDCKVIKVNPDTPQKMVRQAVLRSGQTLVTPQPRLRTGFFSTLHRDDFPAEDIPLASTSAGVRKHGRPVSLDDPLKVDLVMVGSVAVNPANGCRIGKGEGFAELEYGILRWMGAIDDDTLVVSTVHDLQLVDDISEDMMLEHDVPVDIIVTPTQVIRTGSSRPKPPGILWHKLSPQKLSQIRVLRELKSRIEAETGTELPSGPDEVLPPIAERGNKGRGSRRRRGKRDGNAAKREAVAVSEKEEQHL</sequence>
<protein>
    <recommendedName>
        <fullName evidence="1">Methenyltetrahydrofolate synthase domain-containing protein</fullName>
    </recommendedName>
</protein>
<dbReference type="FunFam" id="3.40.50.10420:FF:000001">
    <property type="entry name" value="Methenyltetrahydrofolate synthase domain-containing protein"/>
    <property type="match status" value="1"/>
</dbReference>
<name>A0A7S1XBX9_9CHLO</name>
<dbReference type="Pfam" id="PF01812">
    <property type="entry name" value="5-FTHF_cyc-lig"/>
    <property type="match status" value="1"/>
</dbReference>
<proteinExistence type="predicted"/>
<feature type="compositionally biased region" description="Basic and acidic residues" evidence="3">
    <location>
        <begin position="367"/>
        <end position="387"/>
    </location>
</feature>
<dbReference type="EMBL" id="HBGG01042305">
    <property type="protein sequence ID" value="CAD9227670.1"/>
    <property type="molecule type" value="Transcribed_RNA"/>
</dbReference>
<dbReference type="InterPro" id="IPR037171">
    <property type="entry name" value="NagB/RpiA_transferase-like"/>
</dbReference>
<dbReference type="SUPFAM" id="SSF100950">
    <property type="entry name" value="NagB/RpiA/CoA transferase-like"/>
    <property type="match status" value="1"/>
</dbReference>
<evidence type="ECO:0000313" key="4">
    <source>
        <dbReference type="EMBL" id="CAD9227670.1"/>
    </source>
</evidence>
<dbReference type="GO" id="GO:0003723">
    <property type="term" value="F:RNA binding"/>
    <property type="evidence" value="ECO:0007669"/>
    <property type="project" value="UniProtKB-KW"/>
</dbReference>
<reference evidence="4" key="1">
    <citation type="submission" date="2021-01" db="EMBL/GenBank/DDBJ databases">
        <authorList>
            <person name="Corre E."/>
            <person name="Pelletier E."/>
            <person name="Niang G."/>
            <person name="Scheremetjew M."/>
            <person name="Finn R."/>
            <person name="Kale V."/>
            <person name="Holt S."/>
            <person name="Cochrane G."/>
            <person name="Meng A."/>
            <person name="Brown T."/>
            <person name="Cohen L."/>
        </authorList>
    </citation>
    <scope>NUCLEOTIDE SEQUENCE</scope>
    <source>
        <strain evidence="4">PLY429</strain>
    </source>
</reference>